<evidence type="ECO:0000256" key="1">
    <source>
        <dbReference type="SAM" id="SignalP"/>
    </source>
</evidence>
<keyword evidence="1" id="KW-0732">Signal</keyword>
<dbReference type="InterPro" id="IPR011990">
    <property type="entry name" value="TPR-like_helical_dom_sf"/>
</dbReference>
<evidence type="ECO:0000313" key="2">
    <source>
        <dbReference type="EMBL" id="MEN2988803.1"/>
    </source>
</evidence>
<proteinExistence type="predicted"/>
<accession>A0ABU9YJ39</accession>
<dbReference type="InterPro" id="IPR052748">
    <property type="entry name" value="ISR_Activator"/>
</dbReference>
<dbReference type="RefSeq" id="WP_345937322.1">
    <property type="nucleotide sequence ID" value="NZ_JBBKTW010000004.1"/>
</dbReference>
<evidence type="ECO:0000313" key="3">
    <source>
        <dbReference type="Proteomes" id="UP001413721"/>
    </source>
</evidence>
<gene>
    <name evidence="2" type="ORF">WG926_10860</name>
</gene>
<name>A0ABU9YJ39_9PROT</name>
<dbReference type="SMART" id="SM00671">
    <property type="entry name" value="SEL1"/>
    <property type="match status" value="4"/>
</dbReference>
<keyword evidence="3" id="KW-1185">Reference proteome</keyword>
<comment type="caution">
    <text evidence="2">The sequence shown here is derived from an EMBL/GenBank/DDBJ whole genome shotgun (WGS) entry which is preliminary data.</text>
</comment>
<evidence type="ECO:0008006" key="4">
    <source>
        <dbReference type="Google" id="ProtNLM"/>
    </source>
</evidence>
<feature type="chain" id="PRO_5046474259" description="Sel1 repeat family protein" evidence="1">
    <location>
        <begin position="28"/>
        <end position="240"/>
    </location>
</feature>
<feature type="signal peptide" evidence="1">
    <location>
        <begin position="1"/>
        <end position="27"/>
    </location>
</feature>
<dbReference type="EMBL" id="JBBKTW010000004">
    <property type="protein sequence ID" value="MEN2988803.1"/>
    <property type="molecule type" value="Genomic_DNA"/>
</dbReference>
<protein>
    <recommendedName>
        <fullName evidence="4">Sel1 repeat family protein</fullName>
    </recommendedName>
</protein>
<dbReference type="Gene3D" id="1.25.40.10">
    <property type="entry name" value="Tetratricopeptide repeat domain"/>
    <property type="match status" value="1"/>
</dbReference>
<reference evidence="2 3" key="1">
    <citation type="submission" date="2024-03" db="EMBL/GenBank/DDBJ databases">
        <title>High-quality draft genome sequencing of Tistrella sp. BH-R2-4.</title>
        <authorList>
            <person name="Dong C."/>
        </authorList>
    </citation>
    <scope>NUCLEOTIDE SEQUENCE [LARGE SCALE GENOMIC DNA]</scope>
    <source>
        <strain evidence="2 3">BH-R2-4</strain>
    </source>
</reference>
<dbReference type="PANTHER" id="PTHR45011">
    <property type="entry name" value="DAP3-BINDING CELL DEATH ENHANCER 1"/>
    <property type="match status" value="1"/>
</dbReference>
<dbReference type="Proteomes" id="UP001413721">
    <property type="component" value="Unassembled WGS sequence"/>
</dbReference>
<dbReference type="PANTHER" id="PTHR45011:SF1">
    <property type="entry name" value="DAP3-BINDING CELL DEATH ENHANCER 1"/>
    <property type="match status" value="1"/>
</dbReference>
<dbReference type="InterPro" id="IPR006597">
    <property type="entry name" value="Sel1-like"/>
</dbReference>
<dbReference type="SUPFAM" id="SSF81901">
    <property type="entry name" value="HCP-like"/>
    <property type="match status" value="1"/>
</dbReference>
<sequence>MVHRCALLAVVATVLAPVGMTGTAAWAWTPPQGYATAAHAWEAGDYATARPLFERLARAGDARAAFYAGVMAEQGQGGAADPVVAADWYRAAAAAGHVRAAFNLARLLEDGVPPALAADPAQAARSYAQAAAGGIVAADTALALMQLNGRAGPVDAPAAQARLRRAAATGDGAADHALALRALAGDPPDMVEALARARRASLRGHQPAGALVDRLNAAADPALSAAADARMATLDQPAGN</sequence>
<organism evidence="2 3">
    <name type="scientific">Tistrella arctica</name>
    <dbReference type="NCBI Taxonomy" id="3133430"/>
    <lineage>
        <taxon>Bacteria</taxon>
        <taxon>Pseudomonadati</taxon>
        <taxon>Pseudomonadota</taxon>
        <taxon>Alphaproteobacteria</taxon>
        <taxon>Geminicoccales</taxon>
        <taxon>Geminicoccaceae</taxon>
        <taxon>Tistrella</taxon>
    </lineage>
</organism>